<evidence type="ECO:0000256" key="5">
    <source>
        <dbReference type="ARBA" id="ARBA00022723"/>
    </source>
</evidence>
<dbReference type="PROSITE" id="PS50802">
    <property type="entry name" value="OTU"/>
    <property type="match status" value="1"/>
</dbReference>
<evidence type="ECO:0000256" key="3">
    <source>
        <dbReference type="ARBA" id="ARBA00012759"/>
    </source>
</evidence>
<evidence type="ECO:0000256" key="2">
    <source>
        <dbReference type="ARBA" id="ARBA00005865"/>
    </source>
</evidence>
<keyword evidence="10" id="KW-0862">Zinc</keyword>
<evidence type="ECO:0000313" key="13">
    <source>
        <dbReference type="Proteomes" id="UP001235939"/>
    </source>
</evidence>
<keyword evidence="5" id="KW-0479">Metal-binding</keyword>
<evidence type="ECO:0000259" key="11">
    <source>
        <dbReference type="PROSITE" id="PS50802"/>
    </source>
</evidence>
<dbReference type="EC" id="3.4.19.12" evidence="3"/>
<evidence type="ECO:0000256" key="4">
    <source>
        <dbReference type="ARBA" id="ARBA00022670"/>
    </source>
</evidence>
<dbReference type="EMBL" id="CP092871">
    <property type="protein sequence ID" value="UYV72574.1"/>
    <property type="molecule type" value="Genomic_DNA"/>
</dbReference>
<evidence type="ECO:0000256" key="9">
    <source>
        <dbReference type="ARBA" id="ARBA00022807"/>
    </source>
</evidence>
<keyword evidence="9" id="KW-0788">Thiol protease</keyword>
<dbReference type="InterPro" id="IPR003323">
    <property type="entry name" value="OTU_dom"/>
</dbReference>
<comment type="catalytic activity">
    <reaction evidence="1">
        <text>Thiol-dependent hydrolysis of ester, thioester, amide, peptide and isopeptide bonds formed by the C-terminal Gly of ubiquitin (a 76-residue protein attached to proteins as an intracellular targeting signal).</text>
        <dbReference type="EC" id="3.4.19.12"/>
    </reaction>
</comment>
<evidence type="ECO:0000256" key="8">
    <source>
        <dbReference type="ARBA" id="ARBA00022801"/>
    </source>
</evidence>
<proteinExistence type="inferred from homology"/>
<evidence type="ECO:0000256" key="6">
    <source>
        <dbReference type="ARBA" id="ARBA00022771"/>
    </source>
</evidence>
<keyword evidence="4" id="KW-0645">Protease</keyword>
<evidence type="ECO:0000313" key="12">
    <source>
        <dbReference type="EMBL" id="UYV72574.1"/>
    </source>
</evidence>
<dbReference type="PANTHER" id="PTHR13367">
    <property type="entry name" value="UBIQUITIN THIOESTERASE"/>
    <property type="match status" value="1"/>
</dbReference>
<keyword evidence="7" id="KW-0833">Ubl conjugation pathway</keyword>
<keyword evidence="13" id="KW-1185">Reference proteome</keyword>
<dbReference type="InterPro" id="IPR051346">
    <property type="entry name" value="OTU_Deubiquitinase"/>
</dbReference>
<keyword evidence="8" id="KW-0378">Hydrolase</keyword>
<keyword evidence="6" id="KW-0863">Zinc-finger</keyword>
<gene>
    <name evidence="12" type="ORF">LAZ67_9003811</name>
</gene>
<name>A0ABY6KV61_9ARAC</name>
<protein>
    <recommendedName>
        <fullName evidence="3">ubiquitinyl hydrolase 1</fullName>
        <ecNumber evidence="3">3.4.19.12</ecNumber>
    </recommendedName>
</protein>
<evidence type="ECO:0000256" key="10">
    <source>
        <dbReference type="ARBA" id="ARBA00022833"/>
    </source>
</evidence>
<organism evidence="12 13">
    <name type="scientific">Cordylochernes scorpioides</name>
    <dbReference type="NCBI Taxonomy" id="51811"/>
    <lineage>
        <taxon>Eukaryota</taxon>
        <taxon>Metazoa</taxon>
        <taxon>Ecdysozoa</taxon>
        <taxon>Arthropoda</taxon>
        <taxon>Chelicerata</taxon>
        <taxon>Arachnida</taxon>
        <taxon>Pseudoscorpiones</taxon>
        <taxon>Cheliferoidea</taxon>
        <taxon>Chernetidae</taxon>
        <taxon>Cordylochernes</taxon>
    </lineage>
</organism>
<accession>A0ABY6KV61</accession>
<comment type="similarity">
    <text evidence="2">Belongs to the peptidase C64 family.</text>
</comment>
<dbReference type="Pfam" id="PF02338">
    <property type="entry name" value="OTU"/>
    <property type="match status" value="1"/>
</dbReference>
<sequence length="754" mass="84545">MVAVPKKLNRGFSSATENASLIHRVRQELAPPDLDVPQNTFTLPDLSSFPDDFRHFLHKDLIESSTMASLEASGHLNWWYKQGICQKLWPLATSGDGNCLLHAASLGIWGFHDRLLTLRKALHATMTSETYGAPLYRRWRWETAQHNKQLGLVYTESEWQREWESLVKMASSEPRSGTMSSRRRCYQDLIVDLKVQNDLLKEEVGQICKELDKAKSTIDILNAEVARCKASNEVLVSENLGLKKSVETYKVLVLDLGTLNLNYAKMIKDSFAELDAFKQKANVGELSQLGALLLSLLKIWSRKVKNFGEKLYHAGNGFWARCSLVLQLWIEATFKKKAETELIIFPPEEKDELIRAVETAMEQVTLRRLLQPHMGSAAMEYDTAVEIQPGTQLRIHVKDVLEMIRENSLSTLPEDPDVYEGLEEIHILALSHVLRRPVVVISHTLLMDLNGQPFAPISLGGVYLPLECPPHTCHRSPLCLAYDAAHFSALVPMRQPSRLPAAIPLVDSSRHLLPVHFSLDPGVDTCWDDQLSLGPYDHMDLLKEYLDVLDFSSESSGYPTPVHMSRSYETMPAATDGGPAKSSKLHNVVKQVGSLGKRLKHMTRRSNSFKDGMLGSGESLSAKSKSKSLEGSFTQLEVSCLLIALLHADEQPHYQEEIIANYLDAAARRFADANRHLKLCEGSVQADHRSKPPVIHQYTYDGPVIRSGKSSFYTAASKAEKVPMSTNNLVLSKSTFYDTMEGSKHSPHHHHKST</sequence>
<evidence type="ECO:0000256" key="1">
    <source>
        <dbReference type="ARBA" id="ARBA00000707"/>
    </source>
</evidence>
<feature type="domain" description="OTU" evidence="11">
    <location>
        <begin position="88"/>
        <end position="493"/>
    </location>
</feature>
<evidence type="ECO:0000256" key="7">
    <source>
        <dbReference type="ARBA" id="ARBA00022786"/>
    </source>
</evidence>
<reference evidence="12 13" key="1">
    <citation type="submission" date="2022-01" db="EMBL/GenBank/DDBJ databases">
        <title>A chromosomal length assembly of Cordylochernes scorpioides.</title>
        <authorList>
            <person name="Zeh D."/>
            <person name="Zeh J."/>
        </authorList>
    </citation>
    <scope>NUCLEOTIDE SEQUENCE [LARGE SCALE GENOMIC DNA]</scope>
    <source>
        <strain evidence="12">IN4F17</strain>
        <tissue evidence="12">Whole Body</tissue>
    </source>
</reference>
<dbReference type="Proteomes" id="UP001235939">
    <property type="component" value="Chromosome 09"/>
</dbReference>
<dbReference type="PANTHER" id="PTHR13367:SF27">
    <property type="entry name" value="OTU DOMAIN-CONTAINING PROTEIN"/>
    <property type="match status" value="1"/>
</dbReference>